<comment type="function">
    <text evidence="7">Functions as a peptidoglycan terminase that cleaves nascent peptidoglycan strands endolytically to terminate their elongation.</text>
</comment>
<dbReference type="CDD" id="cd08010">
    <property type="entry name" value="MltG_like"/>
    <property type="match status" value="1"/>
</dbReference>
<dbReference type="HAMAP" id="MF_02065">
    <property type="entry name" value="MltG"/>
    <property type="match status" value="1"/>
</dbReference>
<feature type="site" description="Important for catalytic activity" evidence="7">
    <location>
        <position position="264"/>
    </location>
</feature>
<evidence type="ECO:0000313" key="8">
    <source>
        <dbReference type="EMBL" id="UOR12228.1"/>
    </source>
</evidence>
<proteinExistence type="inferred from homology"/>
<comment type="subcellular location">
    <subcellularLocation>
        <location evidence="7">Cell membrane</location>
        <topology evidence="7">Single-pass membrane protein</topology>
    </subcellularLocation>
</comment>
<sequence length="379" mass="43133">MSDSNFKQKYKDRIKKRNEEASTVRKIVAIALTIIVIVLLIGGISGYFYVNHALQPVDPDDETQKNIEIPLGSSTSQIAQILEENNVINNALIFRFYTKFKNETGFQAGNYQFTSAMTLDQIIASLKTGTVRKDPVFSVTIPEGYTLEQIAESYAKKLKFTKKEFMDKVNDSEYVNQLIEQHPALLDKVILKPEIRYPLEGYLFASTYNFYIEDPSIEQIVNKMIKRTEEVVLPYLDALSKLDLLEGEQTVHKAITMASLLENEAKTKENRRKIAGVFYNRIEEGMKLQTDPTVLYALGEHKDRVLYEDLEVESPYNTYHVKELPVGPISSFHKNSIAAAANPIESDYLYFLAGGDGNIYYSKTLEKHNKLKAEHISGE</sequence>
<evidence type="ECO:0000256" key="1">
    <source>
        <dbReference type="ARBA" id="ARBA00022475"/>
    </source>
</evidence>
<accession>A0ABY4HD82</accession>
<comment type="catalytic activity">
    <reaction evidence="7">
        <text>a peptidoglycan chain = a peptidoglycan chain with N-acetyl-1,6-anhydromuramyl-[peptide] at the reducing end + a peptidoglycan chain with N-acetylglucosamine at the non-reducing end.</text>
        <dbReference type="EC" id="4.2.2.29"/>
    </reaction>
</comment>
<keyword evidence="4 7" id="KW-0472">Membrane</keyword>
<dbReference type="Pfam" id="PF02618">
    <property type="entry name" value="YceG"/>
    <property type="match status" value="1"/>
</dbReference>
<dbReference type="Proteomes" id="UP000830326">
    <property type="component" value="Chromosome"/>
</dbReference>
<evidence type="ECO:0000256" key="5">
    <source>
        <dbReference type="ARBA" id="ARBA00023239"/>
    </source>
</evidence>
<keyword evidence="1 7" id="KW-1003">Cell membrane</keyword>
<keyword evidence="5 7" id="KW-0456">Lyase</keyword>
<keyword evidence="6 7" id="KW-0961">Cell wall biogenesis/degradation</keyword>
<dbReference type="PANTHER" id="PTHR30518">
    <property type="entry name" value="ENDOLYTIC MUREIN TRANSGLYCOSYLASE"/>
    <property type="match status" value="1"/>
</dbReference>
<comment type="similarity">
    <text evidence="7">Belongs to the transglycosylase MltG family.</text>
</comment>
<gene>
    <name evidence="7 8" type="primary">mltG</name>
    <name evidence="8" type="ORF">MUO15_01435</name>
</gene>
<evidence type="ECO:0000256" key="7">
    <source>
        <dbReference type="HAMAP-Rule" id="MF_02065"/>
    </source>
</evidence>
<dbReference type="InterPro" id="IPR003770">
    <property type="entry name" value="MLTG-like"/>
</dbReference>
<name>A0ABY4HD82_9BACI</name>
<protein>
    <recommendedName>
        <fullName evidence="7">Endolytic murein transglycosylase</fullName>
        <ecNumber evidence="7">4.2.2.29</ecNumber>
    </recommendedName>
    <alternativeName>
        <fullName evidence="7">Peptidoglycan lytic transglycosylase</fullName>
    </alternativeName>
    <alternativeName>
        <fullName evidence="7">Peptidoglycan polymerization terminase</fullName>
    </alternativeName>
</protein>
<evidence type="ECO:0000256" key="2">
    <source>
        <dbReference type="ARBA" id="ARBA00022692"/>
    </source>
</evidence>
<dbReference type="Gene3D" id="3.30.1490.480">
    <property type="entry name" value="Endolytic murein transglycosylase"/>
    <property type="match status" value="1"/>
</dbReference>
<dbReference type="NCBIfam" id="TIGR00247">
    <property type="entry name" value="endolytic transglycosylase MltG"/>
    <property type="match status" value="1"/>
</dbReference>
<evidence type="ECO:0000256" key="6">
    <source>
        <dbReference type="ARBA" id="ARBA00023316"/>
    </source>
</evidence>
<reference evidence="8" key="1">
    <citation type="submission" date="2022-04" db="EMBL/GenBank/DDBJ databases">
        <title>Halobacillus sp. isolated from saltern.</title>
        <authorList>
            <person name="Won M."/>
            <person name="Lee C.-M."/>
            <person name="Woen H.-Y."/>
            <person name="Kwon S.-W."/>
        </authorList>
    </citation>
    <scope>NUCLEOTIDE SEQUENCE</scope>
    <source>
        <strain evidence="8">SSHM10-5</strain>
    </source>
</reference>
<organism evidence="8 9">
    <name type="scientific">Halobacillus amylolyticus</name>
    <dbReference type="NCBI Taxonomy" id="2932259"/>
    <lineage>
        <taxon>Bacteria</taxon>
        <taxon>Bacillati</taxon>
        <taxon>Bacillota</taxon>
        <taxon>Bacilli</taxon>
        <taxon>Bacillales</taxon>
        <taxon>Bacillaceae</taxon>
        <taxon>Halobacillus</taxon>
    </lineage>
</organism>
<feature type="transmembrane region" description="Helical" evidence="7">
    <location>
        <begin position="27"/>
        <end position="50"/>
    </location>
</feature>
<dbReference type="PANTHER" id="PTHR30518:SF2">
    <property type="entry name" value="ENDOLYTIC MUREIN TRANSGLYCOSYLASE"/>
    <property type="match status" value="1"/>
</dbReference>
<evidence type="ECO:0000256" key="3">
    <source>
        <dbReference type="ARBA" id="ARBA00022989"/>
    </source>
</evidence>
<keyword evidence="2 7" id="KW-0812">Transmembrane</keyword>
<evidence type="ECO:0000256" key="4">
    <source>
        <dbReference type="ARBA" id="ARBA00023136"/>
    </source>
</evidence>
<keyword evidence="9" id="KW-1185">Reference proteome</keyword>
<evidence type="ECO:0000313" key="9">
    <source>
        <dbReference type="Proteomes" id="UP000830326"/>
    </source>
</evidence>
<keyword evidence="3 7" id="KW-1133">Transmembrane helix</keyword>
<dbReference type="RefSeq" id="WP_245032890.1">
    <property type="nucleotide sequence ID" value="NZ_CP095075.1"/>
</dbReference>
<dbReference type="EMBL" id="CP095075">
    <property type="protein sequence ID" value="UOR12228.1"/>
    <property type="molecule type" value="Genomic_DNA"/>
</dbReference>
<dbReference type="EC" id="4.2.2.29" evidence="7"/>